<feature type="transmembrane region" description="Helical" evidence="1">
    <location>
        <begin position="6"/>
        <end position="26"/>
    </location>
</feature>
<dbReference type="EMBL" id="QJJK01000001">
    <property type="protein sequence ID" value="PXW64870.1"/>
    <property type="molecule type" value="Genomic_DNA"/>
</dbReference>
<name>A0A2V3UJC0_9HYPH</name>
<evidence type="ECO:0000256" key="1">
    <source>
        <dbReference type="SAM" id="Phobius"/>
    </source>
</evidence>
<dbReference type="Proteomes" id="UP000248021">
    <property type="component" value="Unassembled WGS sequence"/>
</dbReference>
<evidence type="ECO:0000313" key="2">
    <source>
        <dbReference type="EMBL" id="PXW64870.1"/>
    </source>
</evidence>
<keyword evidence="1" id="KW-0812">Transmembrane</keyword>
<dbReference type="InterPro" id="IPR021333">
    <property type="entry name" value="DUF2946"/>
</dbReference>
<accession>A0A2V3UJC0</accession>
<dbReference type="Pfam" id="PF11162">
    <property type="entry name" value="DUF2946"/>
    <property type="match status" value="1"/>
</dbReference>
<keyword evidence="1" id="KW-0472">Membrane</keyword>
<gene>
    <name evidence="2" type="ORF">C7450_101630</name>
</gene>
<protein>
    <recommendedName>
        <fullName evidence="4">DUF2946 domain-containing protein</fullName>
    </recommendedName>
</protein>
<keyword evidence="1" id="KW-1133">Transmembrane helix</keyword>
<evidence type="ECO:0008006" key="4">
    <source>
        <dbReference type="Google" id="ProtNLM"/>
    </source>
</evidence>
<reference evidence="2 3" key="1">
    <citation type="submission" date="2018-05" db="EMBL/GenBank/DDBJ databases">
        <title>Genomic Encyclopedia of Type Strains, Phase IV (KMG-IV): sequencing the most valuable type-strain genomes for metagenomic binning, comparative biology and taxonomic classification.</title>
        <authorList>
            <person name="Goeker M."/>
        </authorList>
    </citation>
    <scope>NUCLEOTIDE SEQUENCE [LARGE SCALE GENOMIC DNA]</scope>
    <source>
        <strain evidence="2 3">DSM 6462</strain>
    </source>
</reference>
<sequence length="124" mass="12780">MGWSAMIALGMAYVVAIEMLLMGVIVGMQAAAMPVGPATILCTPSGEQPPSSSPERGHILACCVLGCGMSGQGMAPPPPLSAVIGRDPSAMTRVLTWVPDAPPHAHPRRAGHARAPPRQVLILI</sequence>
<comment type="caution">
    <text evidence="2">The sequence shown here is derived from an EMBL/GenBank/DDBJ whole genome shotgun (WGS) entry which is preliminary data.</text>
</comment>
<keyword evidence="3" id="KW-1185">Reference proteome</keyword>
<proteinExistence type="predicted"/>
<organism evidence="2 3">
    <name type="scientific">Chelatococcus asaccharovorans</name>
    <dbReference type="NCBI Taxonomy" id="28210"/>
    <lineage>
        <taxon>Bacteria</taxon>
        <taxon>Pseudomonadati</taxon>
        <taxon>Pseudomonadota</taxon>
        <taxon>Alphaproteobacteria</taxon>
        <taxon>Hyphomicrobiales</taxon>
        <taxon>Chelatococcaceae</taxon>
        <taxon>Chelatococcus</taxon>
    </lineage>
</organism>
<evidence type="ECO:0000313" key="3">
    <source>
        <dbReference type="Proteomes" id="UP000248021"/>
    </source>
</evidence>
<dbReference type="AlphaFoldDB" id="A0A2V3UJC0"/>